<reference evidence="2 3" key="1">
    <citation type="submission" date="2017-09" db="EMBL/GenBank/DDBJ databases">
        <title>Genome sequences of Natrinema ejinorence JCM 13890T.</title>
        <authorList>
            <person name="Roh S.W."/>
            <person name="Kim Y.B."/>
            <person name="Kim J.Y."/>
        </authorList>
    </citation>
    <scope>NUCLEOTIDE SEQUENCE [LARGE SCALE GENOMIC DNA]</scope>
    <source>
        <strain evidence="2 3">JCM 13890</strain>
    </source>
</reference>
<gene>
    <name evidence="2" type="ORF">CP557_19095</name>
</gene>
<dbReference type="Proteomes" id="UP000219689">
    <property type="component" value="Unassembled WGS sequence"/>
</dbReference>
<feature type="compositionally biased region" description="Basic and acidic residues" evidence="1">
    <location>
        <begin position="8"/>
        <end position="20"/>
    </location>
</feature>
<dbReference type="OrthoDB" id="302635at2157"/>
<feature type="region of interest" description="Disordered" evidence="1">
    <location>
        <begin position="1"/>
        <end position="39"/>
    </location>
</feature>
<evidence type="ECO:0000256" key="1">
    <source>
        <dbReference type="SAM" id="MobiDB-lite"/>
    </source>
</evidence>
<accession>A0A2A5R053</accession>
<proteinExistence type="predicted"/>
<dbReference type="AlphaFoldDB" id="A0A2A5R053"/>
<evidence type="ECO:0000313" key="3">
    <source>
        <dbReference type="Proteomes" id="UP000219689"/>
    </source>
</evidence>
<keyword evidence="3" id="KW-1185">Reference proteome</keyword>
<sequence>MLVQLRQYKHEEVQFDDNRTTGESQTEDTVNPDAEGYFGKDMADLDVETWDTVEYEGDPIQRRSLTLDGVTAVSVPQDPIDEGDPALPGRTVQVRMEGGIESLEQAAIVEVQDENPQGSTAE</sequence>
<evidence type="ECO:0000313" key="2">
    <source>
        <dbReference type="EMBL" id="PCR92451.1"/>
    </source>
</evidence>
<comment type="caution">
    <text evidence="2">The sequence shown here is derived from an EMBL/GenBank/DDBJ whole genome shotgun (WGS) entry which is preliminary data.</text>
</comment>
<organism evidence="2 3">
    <name type="scientific">Natrinema ejinorense</name>
    <dbReference type="NCBI Taxonomy" id="373386"/>
    <lineage>
        <taxon>Archaea</taxon>
        <taxon>Methanobacteriati</taxon>
        <taxon>Methanobacteriota</taxon>
        <taxon>Stenosarchaea group</taxon>
        <taxon>Halobacteria</taxon>
        <taxon>Halobacteriales</taxon>
        <taxon>Natrialbaceae</taxon>
        <taxon>Natrinema</taxon>
    </lineage>
</organism>
<name>A0A2A5R053_9EURY</name>
<protein>
    <submittedName>
        <fullName evidence="2">Uncharacterized protein</fullName>
    </submittedName>
</protein>
<dbReference type="EMBL" id="NXNI01000001">
    <property type="protein sequence ID" value="PCR92451.1"/>
    <property type="molecule type" value="Genomic_DNA"/>
</dbReference>
<dbReference type="RefSeq" id="WP_097381373.1">
    <property type="nucleotide sequence ID" value="NZ_NXNI01000001.1"/>
</dbReference>